<comment type="caution">
    <text evidence="1">The sequence shown here is derived from an EMBL/GenBank/DDBJ whole genome shotgun (WGS) entry which is preliminary data.</text>
</comment>
<dbReference type="Pfam" id="PF13489">
    <property type="entry name" value="Methyltransf_23"/>
    <property type="match status" value="1"/>
</dbReference>
<organism evidence="1 2">
    <name type="scientific">Pseudoalteromonas rubra</name>
    <dbReference type="NCBI Taxonomy" id="43658"/>
    <lineage>
        <taxon>Bacteria</taxon>
        <taxon>Pseudomonadati</taxon>
        <taxon>Pseudomonadota</taxon>
        <taxon>Gammaproteobacteria</taxon>
        <taxon>Alteromonadales</taxon>
        <taxon>Pseudoalteromonadaceae</taxon>
        <taxon>Pseudoalteromonas</taxon>
    </lineage>
</organism>
<dbReference type="SUPFAM" id="SSF53335">
    <property type="entry name" value="S-adenosyl-L-methionine-dependent methyltransferases"/>
    <property type="match status" value="1"/>
</dbReference>
<keyword evidence="1" id="KW-0808">Transferase</keyword>
<dbReference type="Gene3D" id="3.40.50.150">
    <property type="entry name" value="Vaccinia Virus protein VP39"/>
    <property type="match status" value="1"/>
</dbReference>
<sequence length="207" mass="23512">MPMQYYEDNALQLAKLYQSYRFELLHASWLKFVTPLMEQAGLKFLDIGAGAGRDARFFAEQAEQAQVVAVEPVCSLNRLGQAYTRDMPISWYQDELPCLYKVQKEHHGFDVILVSSVFNYLQSSSGQQAMLTLRNLMNPDALLVVKLRHCSDEEALEVRGMVNCTVDYLLDIAHKADLTCLEVTEPEEDAQGRASVTWQTLLFKPAQ</sequence>
<accession>A0A4Q7EFQ0</accession>
<dbReference type="EMBL" id="PPUZ01000034">
    <property type="protein sequence ID" value="RZM80200.1"/>
    <property type="molecule type" value="Genomic_DNA"/>
</dbReference>
<keyword evidence="1" id="KW-0489">Methyltransferase</keyword>
<dbReference type="GO" id="GO:0032259">
    <property type="term" value="P:methylation"/>
    <property type="evidence" value="ECO:0007669"/>
    <property type="project" value="UniProtKB-KW"/>
</dbReference>
<dbReference type="CDD" id="cd02440">
    <property type="entry name" value="AdoMet_MTases"/>
    <property type="match status" value="1"/>
</dbReference>
<evidence type="ECO:0000313" key="1">
    <source>
        <dbReference type="EMBL" id="RZM80200.1"/>
    </source>
</evidence>
<dbReference type="Proteomes" id="UP000292345">
    <property type="component" value="Unassembled WGS sequence"/>
</dbReference>
<proteinExistence type="predicted"/>
<dbReference type="OrthoDB" id="7348755at2"/>
<dbReference type="AlphaFoldDB" id="A0A4Q7EFQ0"/>
<dbReference type="GO" id="GO:0008168">
    <property type="term" value="F:methyltransferase activity"/>
    <property type="evidence" value="ECO:0007669"/>
    <property type="project" value="UniProtKB-KW"/>
</dbReference>
<evidence type="ECO:0000313" key="2">
    <source>
        <dbReference type="Proteomes" id="UP000292345"/>
    </source>
</evidence>
<dbReference type="InterPro" id="IPR029063">
    <property type="entry name" value="SAM-dependent_MTases_sf"/>
</dbReference>
<gene>
    <name evidence="1" type="ORF">C3B51_12975</name>
</gene>
<name>A0A4Q7EFQ0_9GAMM</name>
<protein>
    <submittedName>
        <fullName evidence="1">Class I SAM-dependent methyltransferase</fullName>
    </submittedName>
</protein>
<dbReference type="RefSeq" id="WP_046007419.1">
    <property type="nucleotide sequence ID" value="NZ_JXYA01000097.1"/>
</dbReference>
<reference evidence="1 2" key="1">
    <citation type="submission" date="2018-01" db="EMBL/GenBank/DDBJ databases">
        <title>Co-occurrence of chitin degradation, pigmentation and bioactivity in marine Pseudoalteromonas.</title>
        <authorList>
            <person name="Paulsen S."/>
            <person name="Gram L."/>
            <person name="Machado H."/>
        </authorList>
    </citation>
    <scope>NUCLEOTIDE SEQUENCE [LARGE SCALE GENOMIC DNA]</scope>
    <source>
        <strain evidence="1 2">S1946</strain>
    </source>
</reference>